<reference evidence="2 3" key="1">
    <citation type="submission" date="2023-03" db="EMBL/GenBank/DDBJ databases">
        <title>Isolation and description of six Streptomyces strains from soil environments, able to metabolize different microbial glucans.</title>
        <authorList>
            <person name="Widen T."/>
            <person name="Larsbrink J."/>
        </authorList>
    </citation>
    <scope>NUCLEOTIDE SEQUENCE [LARGE SCALE GENOMIC DNA]</scope>
    <source>
        <strain evidence="2 3">Alt2</strain>
    </source>
</reference>
<sequence>MLQALGIDGIDLLDEPEPCVARGTPLGLPSLPVLVKAGGFGDDGMLPRLCHLVRHPPAGPPPDRGDHA</sequence>
<keyword evidence="3" id="KW-1185">Reference proteome</keyword>
<protein>
    <submittedName>
        <fullName evidence="2">Nucleotide-binding domain containing protein</fullName>
    </submittedName>
</protein>
<evidence type="ECO:0000313" key="3">
    <source>
        <dbReference type="Proteomes" id="UP001235744"/>
    </source>
</evidence>
<dbReference type="Pfam" id="PF17042">
    <property type="entry name" value="NBD_C"/>
    <property type="match status" value="1"/>
</dbReference>
<name>A0ABY9IL07_9ACTN</name>
<accession>A0ABY9IL07</accession>
<organism evidence="2 3">
    <name type="scientific">Streptomyces poriferorum</name>
    <dbReference type="NCBI Taxonomy" id="2798799"/>
    <lineage>
        <taxon>Bacteria</taxon>
        <taxon>Bacillati</taxon>
        <taxon>Actinomycetota</taxon>
        <taxon>Actinomycetes</taxon>
        <taxon>Kitasatosporales</taxon>
        <taxon>Streptomycetaceae</taxon>
        <taxon>Streptomyces</taxon>
    </lineage>
</organism>
<gene>
    <name evidence="2" type="ORF">P8A19_02635</name>
</gene>
<feature type="domain" description="Four-carbon acid sugar kinase nucleotide binding" evidence="1">
    <location>
        <begin position="1"/>
        <end position="45"/>
    </location>
</feature>
<dbReference type="RefSeq" id="WP_306105628.1">
    <property type="nucleotide sequence ID" value="NZ_CP120988.1"/>
</dbReference>
<dbReference type="InterPro" id="IPR042213">
    <property type="entry name" value="NBD_C_sf"/>
</dbReference>
<evidence type="ECO:0000259" key="1">
    <source>
        <dbReference type="Pfam" id="PF17042"/>
    </source>
</evidence>
<evidence type="ECO:0000313" key="2">
    <source>
        <dbReference type="EMBL" id="WLQ54406.1"/>
    </source>
</evidence>
<dbReference type="EMBL" id="CP120988">
    <property type="protein sequence ID" value="WLQ54406.1"/>
    <property type="molecule type" value="Genomic_DNA"/>
</dbReference>
<dbReference type="Gene3D" id="3.40.980.20">
    <property type="entry name" value="Four-carbon acid sugar kinase, nucleotide binding domain"/>
    <property type="match status" value="1"/>
</dbReference>
<proteinExistence type="predicted"/>
<dbReference type="InterPro" id="IPR031475">
    <property type="entry name" value="NBD_C"/>
</dbReference>
<dbReference type="SUPFAM" id="SSF142764">
    <property type="entry name" value="YgbK-like"/>
    <property type="match status" value="1"/>
</dbReference>
<dbReference type="Proteomes" id="UP001235744">
    <property type="component" value="Chromosome"/>
</dbReference>